<feature type="transmembrane region" description="Helical" evidence="8">
    <location>
        <begin position="46"/>
        <end position="66"/>
    </location>
</feature>
<accession>A0ABP3AZW2</accession>
<keyword evidence="6 8" id="KW-1133">Transmembrane helix</keyword>
<dbReference type="RefSeq" id="WP_036096563.1">
    <property type="nucleotide sequence ID" value="NZ_AODF01000007.1"/>
</dbReference>
<comment type="subcellular location">
    <subcellularLocation>
        <location evidence="1 8">Cell membrane</location>
        <topology evidence="1 8">Multi-pass membrane protein</topology>
    </subcellularLocation>
</comment>
<dbReference type="EMBL" id="AODF01000007">
    <property type="protein sequence ID" value="EUJ33183.1"/>
    <property type="molecule type" value="Genomic_DNA"/>
</dbReference>
<feature type="transmembrane region" description="Helical" evidence="8">
    <location>
        <begin position="307"/>
        <end position="332"/>
    </location>
</feature>
<dbReference type="PANTHER" id="PTHR23502">
    <property type="entry name" value="MAJOR FACILITATOR SUPERFAMILY"/>
    <property type="match status" value="1"/>
</dbReference>
<dbReference type="PROSITE" id="PS00216">
    <property type="entry name" value="SUGAR_TRANSPORT_1"/>
    <property type="match status" value="1"/>
</dbReference>
<feature type="transmembrane region" description="Helical" evidence="8">
    <location>
        <begin position="344"/>
        <end position="364"/>
    </location>
</feature>
<keyword evidence="4 8" id="KW-1003">Cell membrane</keyword>
<comment type="caution">
    <text evidence="10">The sequence shown here is derived from an EMBL/GenBank/DDBJ whole genome shotgun (WGS) entry which is preliminary data.</text>
</comment>
<dbReference type="Gene3D" id="1.20.1720.10">
    <property type="entry name" value="Multidrug resistance protein D"/>
    <property type="match status" value="1"/>
</dbReference>
<evidence type="ECO:0000313" key="10">
    <source>
        <dbReference type="EMBL" id="EUJ33183.1"/>
    </source>
</evidence>
<organism evidence="10 11">
    <name type="scientific">Listeria floridensis FSL S10-1187</name>
    <dbReference type="NCBI Taxonomy" id="1265817"/>
    <lineage>
        <taxon>Bacteria</taxon>
        <taxon>Bacillati</taxon>
        <taxon>Bacillota</taxon>
        <taxon>Bacilli</taxon>
        <taxon>Bacillales</taxon>
        <taxon>Listeriaceae</taxon>
        <taxon>Listeria</taxon>
    </lineage>
</organism>
<feature type="transmembrane region" description="Helical" evidence="8">
    <location>
        <begin position="106"/>
        <end position="123"/>
    </location>
</feature>
<feature type="transmembrane region" description="Helical" evidence="8">
    <location>
        <begin position="250"/>
        <end position="269"/>
    </location>
</feature>
<dbReference type="Proteomes" id="UP000019249">
    <property type="component" value="Unassembled WGS sequence"/>
</dbReference>
<gene>
    <name evidence="10" type="ORF">MFLO_04590</name>
</gene>
<evidence type="ECO:0000256" key="5">
    <source>
        <dbReference type="ARBA" id="ARBA00022692"/>
    </source>
</evidence>
<feature type="transmembrane region" description="Helical" evidence="8">
    <location>
        <begin position="218"/>
        <end position="238"/>
    </location>
</feature>
<dbReference type="PROSITE" id="PS50850">
    <property type="entry name" value="MFS"/>
    <property type="match status" value="1"/>
</dbReference>
<dbReference type="Pfam" id="PF07690">
    <property type="entry name" value="MFS_1"/>
    <property type="match status" value="1"/>
</dbReference>
<sequence length="399" mass="42482">MQKEEKISVALVVVLGLLSAFGPLSLDMYLPGLPELAKDMSVGTSLAQLSLTACMIGLALGQLVIGAVSDAVGRRKPLIIGVTAYFIVSLICVFQTNIYAFLVLRFIQGFAGGAGSVLSRAVARDHYDGKMLTRFFGFLMLINGLGPILAPIIGGGMLLFTNWRGIFILLTIIGFLLLILSFFYVKESLPLSARQTNGLKGTFTSFFELSKSAVFMQYALPQGLLSGMMFAYIAASPFVLQEIYQLSPQQFSICFAVNGIGLVIASQLAGSLSIRYNESSLYEIGIGIAFFASLILLIELVSGASVIWILVALFVAISSTGLVNTVGTSLAMQSQASHAGSASALIGLFSFLFGGIVSPLVGLGSGTTGAPMGIVMFACSFLALLLYMIYRKGRMRHEN</sequence>
<comment type="similarity">
    <text evidence="2 8">Belongs to the major facilitator superfamily. Bcr/CmlA family.</text>
</comment>
<evidence type="ECO:0000259" key="9">
    <source>
        <dbReference type="PROSITE" id="PS50850"/>
    </source>
</evidence>
<dbReference type="SUPFAM" id="SSF103473">
    <property type="entry name" value="MFS general substrate transporter"/>
    <property type="match status" value="1"/>
</dbReference>
<evidence type="ECO:0000256" key="4">
    <source>
        <dbReference type="ARBA" id="ARBA00022475"/>
    </source>
</evidence>
<evidence type="ECO:0000256" key="8">
    <source>
        <dbReference type="RuleBase" id="RU365088"/>
    </source>
</evidence>
<feature type="transmembrane region" description="Helical" evidence="8">
    <location>
        <begin position="7"/>
        <end position="26"/>
    </location>
</feature>
<dbReference type="PANTHER" id="PTHR23502:SF132">
    <property type="entry name" value="POLYAMINE TRANSPORTER 2-RELATED"/>
    <property type="match status" value="1"/>
</dbReference>
<evidence type="ECO:0000313" key="11">
    <source>
        <dbReference type="Proteomes" id="UP000019249"/>
    </source>
</evidence>
<evidence type="ECO:0000256" key="3">
    <source>
        <dbReference type="ARBA" id="ARBA00022448"/>
    </source>
</evidence>
<feature type="transmembrane region" description="Helical" evidence="8">
    <location>
        <begin position="78"/>
        <end position="100"/>
    </location>
</feature>
<dbReference type="InterPro" id="IPR011701">
    <property type="entry name" value="MFS"/>
</dbReference>
<dbReference type="NCBIfam" id="TIGR00710">
    <property type="entry name" value="efflux_Bcr_CflA"/>
    <property type="match status" value="1"/>
</dbReference>
<protein>
    <recommendedName>
        <fullName evidence="8">Bcr/CflA family efflux transporter</fullName>
    </recommendedName>
</protein>
<feature type="transmembrane region" description="Helical" evidence="8">
    <location>
        <begin position="166"/>
        <end position="185"/>
    </location>
</feature>
<evidence type="ECO:0000256" key="6">
    <source>
        <dbReference type="ARBA" id="ARBA00022989"/>
    </source>
</evidence>
<feature type="domain" description="Major facilitator superfamily (MFS) profile" evidence="9">
    <location>
        <begin position="8"/>
        <end position="395"/>
    </location>
</feature>
<proteinExistence type="inferred from homology"/>
<evidence type="ECO:0000256" key="1">
    <source>
        <dbReference type="ARBA" id="ARBA00004651"/>
    </source>
</evidence>
<feature type="transmembrane region" description="Helical" evidence="8">
    <location>
        <begin position="370"/>
        <end position="390"/>
    </location>
</feature>
<name>A0ABP3AZW2_9LIST</name>
<dbReference type="CDD" id="cd17320">
    <property type="entry name" value="MFS_MdfA_MDR_like"/>
    <property type="match status" value="1"/>
</dbReference>
<feature type="transmembrane region" description="Helical" evidence="8">
    <location>
        <begin position="281"/>
        <end position="301"/>
    </location>
</feature>
<evidence type="ECO:0000256" key="2">
    <source>
        <dbReference type="ARBA" id="ARBA00006236"/>
    </source>
</evidence>
<dbReference type="InterPro" id="IPR005829">
    <property type="entry name" value="Sugar_transporter_CS"/>
</dbReference>
<keyword evidence="5 8" id="KW-0812">Transmembrane</keyword>
<keyword evidence="3 8" id="KW-0813">Transport</keyword>
<dbReference type="InterPro" id="IPR036259">
    <property type="entry name" value="MFS_trans_sf"/>
</dbReference>
<reference evidence="10 11" key="1">
    <citation type="journal article" date="2014" name="Int. J. Syst. Evol. Microbiol.">
        <title>Listeria floridensis sp. nov., Listeria aquatica sp. nov., Listeria cornellensis sp. nov., Listeria riparia sp. nov. and Listeria grandensis sp. nov., from agricultural and natural environments.</title>
        <authorList>
            <person name="den Bakker H.C."/>
            <person name="Warchocki S."/>
            <person name="Wright E.M."/>
            <person name="Allred A.F."/>
            <person name="Ahlstrom C."/>
            <person name="Manuel C.S."/>
            <person name="Stasiewicz M.J."/>
            <person name="Burrell A."/>
            <person name="Roof S."/>
            <person name="Strawn L."/>
            <person name="Fortes E.D."/>
            <person name="Nightingale K.K."/>
            <person name="Kephart D."/>
            <person name="Wiedmann M."/>
        </authorList>
    </citation>
    <scope>NUCLEOTIDE SEQUENCE [LARGE SCALE GENOMIC DNA]</scope>
    <source>
        <strain evidence="10 11">FSL S10-1187</strain>
    </source>
</reference>
<dbReference type="InterPro" id="IPR020846">
    <property type="entry name" value="MFS_dom"/>
</dbReference>
<evidence type="ECO:0000256" key="7">
    <source>
        <dbReference type="ARBA" id="ARBA00023136"/>
    </source>
</evidence>
<keyword evidence="11" id="KW-1185">Reference proteome</keyword>
<feature type="transmembrane region" description="Helical" evidence="8">
    <location>
        <begin position="135"/>
        <end position="160"/>
    </location>
</feature>
<dbReference type="InterPro" id="IPR004812">
    <property type="entry name" value="Efflux_drug-R_Bcr/CmlA"/>
</dbReference>
<keyword evidence="7 8" id="KW-0472">Membrane</keyword>